<dbReference type="KEGG" id="nev:NTE_02793"/>
<protein>
    <recommendedName>
        <fullName evidence="5 12">Adenylate kinase</fullName>
        <shortName evidence="12">AK</shortName>
        <ecNumber evidence="4 12">2.7.4.3</ecNumber>
    </recommendedName>
    <alternativeName>
        <fullName evidence="11 12">ATP-AMP transphosphorylase</fullName>
    </alternativeName>
</protein>
<dbReference type="InterPro" id="IPR023477">
    <property type="entry name" value="Adenylate_kinase_AdkA"/>
</dbReference>
<evidence type="ECO:0000256" key="9">
    <source>
        <dbReference type="ARBA" id="ARBA00022777"/>
    </source>
</evidence>
<accession>A0A075MUN2</accession>
<reference evidence="13 14" key="1">
    <citation type="journal article" date="2014" name="PLoS ONE">
        <title>Genome Sequence of Candidatus Nitrososphaera evergladensis from Group I.1b Enriched from Everglades Soil Reveals Novel Genomic Features of the Ammonia-Oxidizing Archaea.</title>
        <authorList>
            <person name="Zhalnina K.V."/>
            <person name="Dias R."/>
            <person name="Leonard M.T."/>
            <person name="Dorr de Quadros P."/>
            <person name="Camargo F.A."/>
            <person name="Drew J.C."/>
            <person name="Farmerie W.G."/>
            <person name="Daroub S.H."/>
            <person name="Triplett E.W."/>
        </authorList>
    </citation>
    <scope>NUCLEOTIDE SEQUENCE [LARGE SCALE GENOMIC DNA]</scope>
    <source>
        <strain evidence="13 14">SR1</strain>
    </source>
</reference>
<evidence type="ECO:0000256" key="3">
    <source>
        <dbReference type="ARBA" id="ARBA00007088"/>
    </source>
</evidence>
<evidence type="ECO:0000256" key="12">
    <source>
        <dbReference type="HAMAP-Rule" id="MF_00234"/>
    </source>
</evidence>
<dbReference type="GeneID" id="41598481"/>
<dbReference type="HOGENOM" id="CLU_119371_0_0_2"/>
<evidence type="ECO:0000256" key="1">
    <source>
        <dbReference type="ARBA" id="ARBA00000582"/>
    </source>
</evidence>
<evidence type="ECO:0000256" key="2">
    <source>
        <dbReference type="ARBA" id="ARBA00004496"/>
    </source>
</evidence>
<dbReference type="GO" id="GO:0004017">
    <property type="term" value="F:AMP kinase activity"/>
    <property type="evidence" value="ECO:0007669"/>
    <property type="project" value="UniProtKB-UniRule"/>
</dbReference>
<keyword evidence="14" id="KW-1185">Reference proteome</keyword>
<dbReference type="Gene3D" id="3.40.50.300">
    <property type="entry name" value="P-loop containing nucleotide triphosphate hydrolases"/>
    <property type="match status" value="1"/>
</dbReference>
<name>A0A075MUN2_9ARCH</name>
<dbReference type="AlphaFoldDB" id="A0A075MUN2"/>
<dbReference type="GO" id="GO:0005524">
    <property type="term" value="F:ATP binding"/>
    <property type="evidence" value="ECO:0007669"/>
    <property type="project" value="UniProtKB-UniRule"/>
</dbReference>
<dbReference type="OrthoDB" id="26198at2157"/>
<dbReference type="RefSeq" id="WP_148701341.1">
    <property type="nucleotide sequence ID" value="NZ_CP007174.1"/>
</dbReference>
<evidence type="ECO:0000256" key="5">
    <source>
        <dbReference type="ARBA" id="ARBA00019926"/>
    </source>
</evidence>
<dbReference type="InterPro" id="IPR027417">
    <property type="entry name" value="P-loop_NTPase"/>
</dbReference>
<evidence type="ECO:0000313" key="13">
    <source>
        <dbReference type="EMBL" id="AIF84833.1"/>
    </source>
</evidence>
<dbReference type="STRING" id="1459636.NTE_02793"/>
<dbReference type="EC" id="2.7.4.3" evidence="4 12"/>
<keyword evidence="7 12" id="KW-0808">Transferase</keyword>
<evidence type="ECO:0000256" key="4">
    <source>
        <dbReference type="ARBA" id="ARBA00012955"/>
    </source>
</evidence>
<gene>
    <name evidence="12" type="primary">adkA</name>
    <name evidence="13" type="ORF">NTE_02793</name>
</gene>
<comment type="catalytic activity">
    <reaction evidence="1 12">
        <text>AMP + ATP = 2 ADP</text>
        <dbReference type="Rhea" id="RHEA:12973"/>
        <dbReference type="ChEBI" id="CHEBI:30616"/>
        <dbReference type="ChEBI" id="CHEBI:456215"/>
        <dbReference type="ChEBI" id="CHEBI:456216"/>
        <dbReference type="EC" id="2.7.4.3"/>
    </reaction>
</comment>
<organism evidence="13 14">
    <name type="scientific">Candidatus Nitrososphaera evergladensis SR1</name>
    <dbReference type="NCBI Taxonomy" id="1459636"/>
    <lineage>
        <taxon>Archaea</taxon>
        <taxon>Nitrososphaerota</taxon>
        <taxon>Nitrososphaeria</taxon>
        <taxon>Nitrososphaerales</taxon>
        <taxon>Nitrososphaeraceae</taxon>
        <taxon>Nitrososphaera</taxon>
    </lineage>
</organism>
<evidence type="ECO:0000256" key="6">
    <source>
        <dbReference type="ARBA" id="ARBA00022490"/>
    </source>
</evidence>
<evidence type="ECO:0000256" key="11">
    <source>
        <dbReference type="ARBA" id="ARBA00033336"/>
    </source>
</evidence>
<keyword evidence="10 12" id="KW-0067">ATP-binding</keyword>
<keyword evidence="9 12" id="KW-0418">Kinase</keyword>
<dbReference type="Proteomes" id="UP000028194">
    <property type="component" value="Chromosome"/>
</dbReference>
<dbReference type="NCBIfam" id="NF003122">
    <property type="entry name" value="PRK04040.1"/>
    <property type="match status" value="1"/>
</dbReference>
<dbReference type="GO" id="GO:0005737">
    <property type="term" value="C:cytoplasm"/>
    <property type="evidence" value="ECO:0007669"/>
    <property type="project" value="UniProtKB-SubCell"/>
</dbReference>
<keyword evidence="6 12" id="KW-0963">Cytoplasm</keyword>
<feature type="binding site" evidence="12">
    <location>
        <begin position="16"/>
        <end position="24"/>
    </location>
    <ligand>
        <name>ATP</name>
        <dbReference type="ChEBI" id="CHEBI:30616"/>
    </ligand>
</feature>
<dbReference type="EMBL" id="CP007174">
    <property type="protein sequence ID" value="AIF84833.1"/>
    <property type="molecule type" value="Genomic_DNA"/>
</dbReference>
<keyword evidence="8 12" id="KW-0547">Nucleotide-binding</keyword>
<dbReference type="SUPFAM" id="SSF52540">
    <property type="entry name" value="P-loop containing nucleoside triphosphate hydrolases"/>
    <property type="match status" value="1"/>
</dbReference>
<evidence type="ECO:0000256" key="8">
    <source>
        <dbReference type="ARBA" id="ARBA00022741"/>
    </source>
</evidence>
<dbReference type="Pfam" id="PF13207">
    <property type="entry name" value="AAA_17"/>
    <property type="match status" value="1"/>
</dbReference>
<comment type="similarity">
    <text evidence="3 12">Belongs to the archaeal adenylate kinase family.</text>
</comment>
<comment type="subcellular location">
    <subcellularLocation>
        <location evidence="2 12">Cytoplasm</location>
    </subcellularLocation>
</comment>
<dbReference type="eggNOG" id="arCOG01039">
    <property type="taxonomic scope" value="Archaea"/>
</dbReference>
<dbReference type="HAMAP" id="MF_00234">
    <property type="entry name" value="Adenylate_kinase_AdkA"/>
    <property type="match status" value="1"/>
</dbReference>
<proteinExistence type="inferred from homology"/>
<evidence type="ECO:0000256" key="10">
    <source>
        <dbReference type="ARBA" id="ARBA00022840"/>
    </source>
</evidence>
<evidence type="ECO:0000313" key="14">
    <source>
        <dbReference type="Proteomes" id="UP000028194"/>
    </source>
</evidence>
<sequence length="206" mass="22604">MAGNNNNHRKRAIIVGIPGVGKTTVITRAAELLSSSPEKRKATIVTYGTLMFEEAQKIGVKNRDEMRRLPVEQQKKLQEQAARRIAEMQDDVVIVDTHLFISTREGYYPGLPMRLVTIMNPTNLIMVAADPYEIAERRKNDPTRQRDEASPEAIKNDLDFSKMMLASCSILTGAPFAIVINGDGQVDDAAAGVAGILAEGGEPLKK</sequence>
<evidence type="ECO:0000256" key="7">
    <source>
        <dbReference type="ARBA" id="ARBA00022679"/>
    </source>
</evidence>